<dbReference type="AlphaFoldDB" id="A0AAN8PH40"/>
<comment type="caution">
    <text evidence="10">The sequence shown here is derived from an EMBL/GenBank/DDBJ whole genome shotgun (WGS) entry which is preliminary data.</text>
</comment>
<organism evidence="10 11">
    <name type="scientific">Polyplax serrata</name>
    <name type="common">Common mouse louse</name>
    <dbReference type="NCBI Taxonomy" id="468196"/>
    <lineage>
        <taxon>Eukaryota</taxon>
        <taxon>Metazoa</taxon>
        <taxon>Ecdysozoa</taxon>
        <taxon>Arthropoda</taxon>
        <taxon>Hexapoda</taxon>
        <taxon>Insecta</taxon>
        <taxon>Pterygota</taxon>
        <taxon>Neoptera</taxon>
        <taxon>Paraneoptera</taxon>
        <taxon>Psocodea</taxon>
        <taxon>Troctomorpha</taxon>
        <taxon>Phthiraptera</taxon>
        <taxon>Anoplura</taxon>
        <taxon>Polyplacidae</taxon>
        <taxon>Polyplax</taxon>
    </lineage>
</organism>
<accession>A0AAN8PH40</accession>
<dbReference type="PANTHER" id="PTHR23292:SF6">
    <property type="entry name" value="FI16602P1-RELATED"/>
    <property type="match status" value="1"/>
</dbReference>
<dbReference type="PROSITE" id="PS51837">
    <property type="entry name" value="LITAF"/>
    <property type="match status" value="1"/>
</dbReference>
<dbReference type="PANTHER" id="PTHR23292">
    <property type="entry name" value="LIPOPOLYSACCHARIDE-INDUCED TUMOR NECROSIS FACTOR-ALPHA FACTOR"/>
    <property type="match status" value="1"/>
</dbReference>
<evidence type="ECO:0000256" key="1">
    <source>
        <dbReference type="ARBA" id="ARBA00004414"/>
    </source>
</evidence>
<dbReference type="InterPro" id="IPR037519">
    <property type="entry name" value="LITAF_fam"/>
</dbReference>
<dbReference type="EMBL" id="JAWJWE010000036">
    <property type="protein sequence ID" value="KAK6629396.1"/>
    <property type="molecule type" value="Genomic_DNA"/>
</dbReference>
<dbReference type="InterPro" id="IPR006629">
    <property type="entry name" value="LITAF"/>
</dbReference>
<feature type="transmembrane region" description="Helical" evidence="8">
    <location>
        <begin position="83"/>
        <end position="108"/>
    </location>
</feature>
<evidence type="ECO:0000313" key="11">
    <source>
        <dbReference type="Proteomes" id="UP001372834"/>
    </source>
</evidence>
<feature type="domain" description="LITAF" evidence="9">
    <location>
        <begin position="46"/>
        <end position="130"/>
    </location>
</feature>
<protein>
    <recommendedName>
        <fullName evidence="9">LITAF domain-containing protein</fullName>
    </recommendedName>
</protein>
<dbReference type="SMART" id="SM00714">
    <property type="entry name" value="LITAF"/>
    <property type="match status" value="1"/>
</dbReference>
<dbReference type="Proteomes" id="UP001372834">
    <property type="component" value="Unassembled WGS sequence"/>
</dbReference>
<comment type="similarity">
    <text evidence="4">Belongs to the CDIP1/LITAF family.</text>
</comment>
<evidence type="ECO:0000259" key="9">
    <source>
        <dbReference type="PROSITE" id="PS51837"/>
    </source>
</evidence>
<keyword evidence="8" id="KW-1133">Transmembrane helix</keyword>
<keyword evidence="7 8" id="KW-0472">Membrane</keyword>
<evidence type="ECO:0000256" key="5">
    <source>
        <dbReference type="ARBA" id="ARBA00022723"/>
    </source>
</evidence>
<evidence type="ECO:0000256" key="4">
    <source>
        <dbReference type="ARBA" id="ARBA00005975"/>
    </source>
</evidence>
<comment type="subcellular location">
    <subcellularLocation>
        <location evidence="2">Endosome membrane</location>
        <topology evidence="2">Peripheral membrane protein</topology>
    </subcellularLocation>
    <subcellularLocation>
        <location evidence="1">Late endosome membrane</location>
    </subcellularLocation>
    <subcellularLocation>
        <location evidence="3">Lysosome membrane</location>
        <topology evidence="3">Peripheral membrane protein</topology>
        <orientation evidence="3">Cytoplasmic side</orientation>
    </subcellularLocation>
</comment>
<reference evidence="10 11" key="1">
    <citation type="submission" date="2023-10" db="EMBL/GenBank/DDBJ databases">
        <title>Genomes of two closely related lineages of the louse Polyplax serrata with different host specificities.</title>
        <authorList>
            <person name="Martinu J."/>
            <person name="Tarabai H."/>
            <person name="Stefka J."/>
            <person name="Hypsa V."/>
        </authorList>
    </citation>
    <scope>NUCLEOTIDE SEQUENCE [LARGE SCALE GENOMIC DNA]</scope>
    <source>
        <strain evidence="10">HR10_N</strain>
    </source>
</reference>
<evidence type="ECO:0000256" key="8">
    <source>
        <dbReference type="SAM" id="Phobius"/>
    </source>
</evidence>
<dbReference type="GO" id="GO:0008270">
    <property type="term" value="F:zinc ion binding"/>
    <property type="evidence" value="ECO:0007669"/>
    <property type="project" value="TreeGrafter"/>
</dbReference>
<keyword evidence="8" id="KW-0812">Transmembrane</keyword>
<sequence length="131" mass="13864">MSLYPEVPNGPAQSAPPSYSEAVGGVYATTPMGFYTPSAPKQPIPGEPPIVTAVVPLGPNSTRTICPQCNAQISTTTKTQPGIIAYVSGALIALFGCWLGCCLIPCCIQDCMDIHHSCPECKSYLGRYKRV</sequence>
<dbReference type="Pfam" id="PF10601">
    <property type="entry name" value="zf-LITAF-like"/>
    <property type="match status" value="1"/>
</dbReference>
<evidence type="ECO:0000256" key="7">
    <source>
        <dbReference type="ARBA" id="ARBA00023136"/>
    </source>
</evidence>
<gene>
    <name evidence="10" type="ORF">RUM43_003213</name>
</gene>
<name>A0AAN8PH40_POLSC</name>
<evidence type="ECO:0000256" key="2">
    <source>
        <dbReference type="ARBA" id="ARBA00004481"/>
    </source>
</evidence>
<keyword evidence="6" id="KW-0862">Zinc</keyword>
<dbReference type="GO" id="GO:0005765">
    <property type="term" value="C:lysosomal membrane"/>
    <property type="evidence" value="ECO:0007669"/>
    <property type="project" value="UniProtKB-SubCell"/>
</dbReference>
<evidence type="ECO:0000313" key="10">
    <source>
        <dbReference type="EMBL" id="KAK6629396.1"/>
    </source>
</evidence>
<dbReference type="GO" id="GO:0031902">
    <property type="term" value="C:late endosome membrane"/>
    <property type="evidence" value="ECO:0007669"/>
    <property type="project" value="UniProtKB-SubCell"/>
</dbReference>
<proteinExistence type="inferred from homology"/>
<evidence type="ECO:0000256" key="6">
    <source>
        <dbReference type="ARBA" id="ARBA00022833"/>
    </source>
</evidence>
<keyword evidence="5" id="KW-0479">Metal-binding</keyword>
<evidence type="ECO:0000256" key="3">
    <source>
        <dbReference type="ARBA" id="ARBA00004630"/>
    </source>
</evidence>